<dbReference type="OMA" id="APETCST"/>
<dbReference type="GeneTree" id="ENSGT00940000162862"/>
<dbReference type="STRING" id="10141.ENSCPOP00000001249"/>
<dbReference type="SUPFAM" id="SSF143113">
    <property type="entry name" value="NAP-like"/>
    <property type="match status" value="1"/>
</dbReference>
<dbReference type="Gene3D" id="3.30.1120.90">
    <property type="entry name" value="Nucleosome assembly protein"/>
    <property type="match status" value="1"/>
</dbReference>
<sequence>MSCLERLTADTVFVGTVGTVARLKNGPRAAPRRGPSGKKVPEKSLSSAGRPPQGAAGGHPKKEAAGKCTPGSVGEERKMVEAPSGSGPLATKGSMDSLETVQLKLEALSVRANRIYLKLSRKFGQQRLPFVERRNELIKKIPGFWRQAFQKHPQLSAFLSGQDKEVLSYLNSLEVEELGLARLGYKIKFYFGPNPYFQNKVLIKEYGCGLSNQVVARSTPIQWLPGHDLYSMTQGNPEKSGSFFGWFVNQTSIESDKIVEIINEELWPNPLKYYLLSERAHGEKAKAGRPGPAKHPGETPAPRAKPAN</sequence>
<dbReference type="Ensembl" id="ENSCPOT00000001399.3">
    <property type="protein sequence ID" value="ENSCPOP00000001249.3"/>
    <property type="gene ID" value="ENSCPOG00000001380.4"/>
</dbReference>
<evidence type="ECO:0000313" key="4">
    <source>
        <dbReference type="Ensembl" id="ENSCPOP00000001249.3"/>
    </source>
</evidence>
<name>H0UW28_CAVPO</name>
<feature type="region of interest" description="Disordered" evidence="3">
    <location>
        <begin position="24"/>
        <end position="73"/>
    </location>
</feature>
<dbReference type="InParanoid" id="H0UW28"/>
<dbReference type="EMBL" id="AAKN02028617">
    <property type="status" value="NOT_ANNOTATED_CDS"/>
    <property type="molecule type" value="Genomic_DNA"/>
</dbReference>
<keyword evidence="5" id="KW-1185">Reference proteome</keyword>
<reference evidence="4" key="2">
    <citation type="submission" date="2025-08" db="UniProtKB">
        <authorList>
            <consortium name="Ensembl"/>
        </authorList>
    </citation>
    <scope>IDENTIFICATION</scope>
    <source>
        <strain evidence="4">2N</strain>
    </source>
</reference>
<evidence type="ECO:0000256" key="3">
    <source>
        <dbReference type="SAM" id="MobiDB-lite"/>
    </source>
</evidence>
<dbReference type="VEuPathDB" id="HostDB:ENSCPOG00000001380"/>
<dbReference type="PANTHER" id="PTHR11875">
    <property type="entry name" value="TESTIS-SPECIFIC Y-ENCODED PROTEIN"/>
    <property type="match status" value="1"/>
</dbReference>
<dbReference type="HOGENOM" id="CLU_051687_4_1_1"/>
<dbReference type="InterPro" id="IPR002164">
    <property type="entry name" value="NAP_family"/>
</dbReference>
<gene>
    <name evidence="4" type="primary">LOC100732946</name>
</gene>
<evidence type="ECO:0000256" key="1">
    <source>
        <dbReference type="ARBA" id="ARBA00009947"/>
    </source>
</evidence>
<feature type="region of interest" description="Disordered" evidence="3">
    <location>
        <begin position="283"/>
        <end position="308"/>
    </location>
</feature>
<dbReference type="eggNOG" id="KOG1508">
    <property type="taxonomic scope" value="Eukaryota"/>
</dbReference>
<organism evidence="4 5">
    <name type="scientific">Cavia porcellus</name>
    <name type="common">Guinea pig</name>
    <dbReference type="NCBI Taxonomy" id="10141"/>
    <lineage>
        <taxon>Eukaryota</taxon>
        <taxon>Metazoa</taxon>
        <taxon>Chordata</taxon>
        <taxon>Craniata</taxon>
        <taxon>Vertebrata</taxon>
        <taxon>Euteleostomi</taxon>
        <taxon>Mammalia</taxon>
        <taxon>Eutheria</taxon>
        <taxon>Euarchontoglires</taxon>
        <taxon>Glires</taxon>
        <taxon>Rodentia</taxon>
        <taxon>Hystricomorpha</taxon>
        <taxon>Caviidae</taxon>
        <taxon>Cavia</taxon>
    </lineage>
</organism>
<evidence type="ECO:0000313" key="5">
    <source>
        <dbReference type="Proteomes" id="UP000005447"/>
    </source>
</evidence>
<evidence type="ECO:0000256" key="2">
    <source>
        <dbReference type="RuleBase" id="RU003876"/>
    </source>
</evidence>
<dbReference type="Pfam" id="PF00956">
    <property type="entry name" value="NAP"/>
    <property type="match status" value="1"/>
</dbReference>
<reference evidence="5" key="1">
    <citation type="journal article" date="2011" name="Nature">
        <title>A high-resolution map of human evolutionary constraint using 29 mammals.</title>
        <authorList>
            <person name="Lindblad-Toh K."/>
            <person name="Garber M."/>
            <person name="Zuk O."/>
            <person name="Lin M.F."/>
            <person name="Parker B.J."/>
            <person name="Washietl S."/>
            <person name="Kheradpour P."/>
            <person name="Ernst J."/>
            <person name="Jordan G."/>
            <person name="Mauceli E."/>
            <person name="Ward L.D."/>
            <person name="Lowe C.B."/>
            <person name="Holloway A.K."/>
            <person name="Clamp M."/>
            <person name="Gnerre S."/>
            <person name="Alfoldi J."/>
            <person name="Beal K."/>
            <person name="Chang J."/>
            <person name="Clawson H."/>
            <person name="Cuff J."/>
            <person name="Di Palma F."/>
            <person name="Fitzgerald S."/>
            <person name="Flicek P."/>
            <person name="Guttman M."/>
            <person name="Hubisz M.J."/>
            <person name="Jaffe D.B."/>
            <person name="Jungreis I."/>
            <person name="Kent W.J."/>
            <person name="Kostka D."/>
            <person name="Lara M."/>
            <person name="Martins A.L."/>
            <person name="Massingham T."/>
            <person name="Moltke I."/>
            <person name="Raney B.J."/>
            <person name="Rasmussen M.D."/>
            <person name="Robinson J."/>
            <person name="Stark A."/>
            <person name="Vilella A.J."/>
            <person name="Wen J."/>
            <person name="Xie X."/>
            <person name="Zody M.C."/>
            <person name="Baldwin J."/>
            <person name="Bloom T."/>
            <person name="Chin C.W."/>
            <person name="Heiman D."/>
            <person name="Nicol R."/>
            <person name="Nusbaum C."/>
            <person name="Young S."/>
            <person name="Wilkinson J."/>
            <person name="Worley K.C."/>
            <person name="Kovar C.L."/>
            <person name="Muzny D.M."/>
            <person name="Gibbs R.A."/>
            <person name="Cree A."/>
            <person name="Dihn H.H."/>
            <person name="Fowler G."/>
            <person name="Jhangiani S."/>
            <person name="Joshi V."/>
            <person name="Lee S."/>
            <person name="Lewis L.R."/>
            <person name="Nazareth L.V."/>
            <person name="Okwuonu G."/>
            <person name="Santibanez J."/>
            <person name="Warren W.C."/>
            <person name="Mardis E.R."/>
            <person name="Weinstock G.M."/>
            <person name="Wilson R.K."/>
            <person name="Delehaunty K."/>
            <person name="Dooling D."/>
            <person name="Fronik C."/>
            <person name="Fulton L."/>
            <person name="Fulton B."/>
            <person name="Graves T."/>
            <person name="Minx P."/>
            <person name="Sodergren E."/>
            <person name="Birney E."/>
            <person name="Margulies E.H."/>
            <person name="Herrero J."/>
            <person name="Green E.D."/>
            <person name="Haussler D."/>
            <person name="Siepel A."/>
            <person name="Goldman N."/>
            <person name="Pollard K.S."/>
            <person name="Pedersen J.S."/>
            <person name="Lander E.S."/>
            <person name="Kellis M."/>
        </authorList>
    </citation>
    <scope>NUCLEOTIDE SEQUENCE [LARGE SCALE GENOMIC DNA]</scope>
    <source>
        <strain evidence="5">2N</strain>
    </source>
</reference>
<reference evidence="4" key="3">
    <citation type="submission" date="2025-09" db="UniProtKB">
        <authorList>
            <consortium name="Ensembl"/>
        </authorList>
    </citation>
    <scope>IDENTIFICATION</scope>
    <source>
        <strain evidence="4">2N</strain>
    </source>
</reference>
<dbReference type="InterPro" id="IPR037231">
    <property type="entry name" value="NAP-like_sf"/>
</dbReference>
<comment type="similarity">
    <text evidence="1 2">Belongs to the nucleosome assembly protein (NAP) family.</text>
</comment>
<evidence type="ECO:0008006" key="6">
    <source>
        <dbReference type="Google" id="ProtNLM"/>
    </source>
</evidence>
<dbReference type="GO" id="GO:0005634">
    <property type="term" value="C:nucleus"/>
    <property type="evidence" value="ECO:0007669"/>
    <property type="project" value="InterPro"/>
</dbReference>
<dbReference type="Gene3D" id="1.20.5.1500">
    <property type="match status" value="1"/>
</dbReference>
<dbReference type="Proteomes" id="UP000005447">
    <property type="component" value="Unassembled WGS sequence"/>
</dbReference>
<dbReference type="FunFam" id="3.30.1120.90:FF:000002">
    <property type="entry name" value="Testis-specific Y-encoded-like protein 2"/>
    <property type="match status" value="1"/>
</dbReference>
<dbReference type="AlphaFoldDB" id="H0UW28"/>
<dbReference type="FunCoup" id="H0UW28">
    <property type="interactions" value="147"/>
</dbReference>
<dbReference type="GO" id="GO:0006334">
    <property type="term" value="P:nucleosome assembly"/>
    <property type="evidence" value="ECO:0007669"/>
    <property type="project" value="InterPro"/>
</dbReference>
<accession>H0UW28</accession>
<protein>
    <recommendedName>
        <fullName evidence="6">TSPY like 5</fullName>
    </recommendedName>
</protein>
<proteinExistence type="inferred from homology"/>